<keyword evidence="7" id="KW-0472">Membrane</keyword>
<dbReference type="InterPro" id="IPR004358">
    <property type="entry name" value="Sig_transdc_His_kin-like_C"/>
</dbReference>
<evidence type="ECO:0000313" key="11">
    <source>
        <dbReference type="Proteomes" id="UP000507954"/>
    </source>
</evidence>
<dbReference type="Pfam" id="PF02518">
    <property type="entry name" value="HATPase_c"/>
    <property type="match status" value="1"/>
</dbReference>
<dbReference type="Pfam" id="PF00512">
    <property type="entry name" value="HisKA"/>
    <property type="match status" value="1"/>
</dbReference>
<feature type="coiled-coil region" evidence="6">
    <location>
        <begin position="211"/>
        <end position="249"/>
    </location>
</feature>
<keyword evidence="12" id="KW-1185">Reference proteome</keyword>
<dbReference type="Proteomes" id="UP001190825">
    <property type="component" value="Unassembled WGS sequence"/>
</dbReference>
<dbReference type="CDD" id="cd00082">
    <property type="entry name" value="HisKA"/>
    <property type="match status" value="1"/>
</dbReference>
<dbReference type="GO" id="GO:0030295">
    <property type="term" value="F:protein kinase activator activity"/>
    <property type="evidence" value="ECO:0007669"/>
    <property type="project" value="TreeGrafter"/>
</dbReference>
<dbReference type="InterPro" id="IPR036097">
    <property type="entry name" value="HisK_dim/P_sf"/>
</dbReference>
<evidence type="ECO:0000256" key="3">
    <source>
        <dbReference type="ARBA" id="ARBA00022553"/>
    </source>
</evidence>
<dbReference type="PRINTS" id="PR00344">
    <property type="entry name" value="BCTRLSENSOR"/>
</dbReference>
<dbReference type="GO" id="GO:0007234">
    <property type="term" value="P:osmosensory signaling via phosphorelay pathway"/>
    <property type="evidence" value="ECO:0007669"/>
    <property type="project" value="TreeGrafter"/>
</dbReference>
<comment type="catalytic activity">
    <reaction evidence="1">
        <text>ATP + protein L-histidine = ADP + protein N-phospho-L-histidine.</text>
        <dbReference type="EC" id="2.7.13.3"/>
    </reaction>
</comment>
<dbReference type="InterPro" id="IPR050351">
    <property type="entry name" value="BphY/WalK/GraS-like"/>
</dbReference>
<feature type="domain" description="Histidine kinase" evidence="8">
    <location>
        <begin position="256"/>
        <end position="489"/>
    </location>
</feature>
<dbReference type="Proteomes" id="UP000507954">
    <property type="component" value="Unassembled WGS sequence"/>
</dbReference>
<name>A0A508WQ04_9HYPH</name>
<dbReference type="EMBL" id="CABFNB010000018">
    <property type="protein sequence ID" value="VTZ59570.1"/>
    <property type="molecule type" value="Genomic_DNA"/>
</dbReference>
<reference evidence="9" key="1">
    <citation type="submission" date="2017-04" db="EMBL/GenBank/DDBJ databases">
        <authorList>
            <person name="Porter S."/>
            <person name="Friesen M.L."/>
            <person name="Faber-Hammond J."/>
        </authorList>
    </citation>
    <scope>NUCLEOTIDE SEQUENCE</scope>
    <source>
        <strain evidence="9">Str16</strain>
    </source>
</reference>
<evidence type="ECO:0000256" key="5">
    <source>
        <dbReference type="ARBA" id="ARBA00022777"/>
    </source>
</evidence>
<sequence>MTSRFSSSLAASQPALLALGFAILAMISGTSVWLVAQTRGDSKQVMWTLTAKEKLLDLQGQVWRAESDQRGLLLTGAGRYRDAFLADIEAVKNALAEAKAALSSDVGKESRQPLVARLEAAVTAELALLEETAAKGQNGELDRFPALGNDALVQSRAEDIRINIAQLVRHEQQLLSEAVGASQSTAHLLLIASLFGASLIIALATTSVALVRHSTSRLKTAQRALEEANESLEATVARRTAELREANEEIQHFAHIVSHDLRSPLVNIMGFTGELEVLRKELFGRISLLRARHEVDPEPDERLAEEFDEALSFIKNSITHMDRLIKAILKLTREGRRELRLELINMTELARTAADGFSYQSHEAGALIIIDSLPSCVGDRLALEQIFANLLENALKYLRDGIPGQIQVTGRTTASEVVYEVNDNGRGIDPMDRERIFEIFRRSGPQDRPGEGIGLTYVRTLVRRLGGAITVRSGTGGGSTFTVTLPRRTASALQEKTHD</sequence>
<keyword evidence="7" id="KW-0812">Transmembrane</keyword>
<dbReference type="InterPro" id="IPR036890">
    <property type="entry name" value="HATPase_C_sf"/>
</dbReference>
<feature type="transmembrane region" description="Helical" evidence="7">
    <location>
        <begin position="15"/>
        <end position="36"/>
    </location>
</feature>
<dbReference type="Gene3D" id="1.10.287.130">
    <property type="match status" value="1"/>
</dbReference>
<gene>
    <name evidence="9" type="ORF">BMJ33_04490</name>
    <name evidence="10" type="ORF">EMEDMD4_1140008</name>
</gene>
<evidence type="ECO:0000256" key="7">
    <source>
        <dbReference type="SAM" id="Phobius"/>
    </source>
</evidence>
<evidence type="ECO:0000313" key="12">
    <source>
        <dbReference type="Proteomes" id="UP001190825"/>
    </source>
</evidence>
<evidence type="ECO:0000313" key="9">
    <source>
        <dbReference type="EMBL" id="PLU07587.1"/>
    </source>
</evidence>
<dbReference type="Gene3D" id="3.30.565.10">
    <property type="entry name" value="Histidine kinase-like ATPase, C-terminal domain"/>
    <property type="match status" value="1"/>
</dbReference>
<dbReference type="EMBL" id="NBUC01000040">
    <property type="protein sequence ID" value="PLU07587.1"/>
    <property type="molecule type" value="Genomic_DNA"/>
</dbReference>
<dbReference type="SMART" id="SM00388">
    <property type="entry name" value="HisKA"/>
    <property type="match status" value="1"/>
</dbReference>
<dbReference type="InterPro" id="IPR005467">
    <property type="entry name" value="His_kinase_dom"/>
</dbReference>
<keyword evidence="6" id="KW-0175">Coiled coil</keyword>
<evidence type="ECO:0000256" key="4">
    <source>
        <dbReference type="ARBA" id="ARBA00022679"/>
    </source>
</evidence>
<dbReference type="PANTHER" id="PTHR42878">
    <property type="entry name" value="TWO-COMPONENT HISTIDINE KINASE"/>
    <property type="match status" value="1"/>
</dbReference>
<dbReference type="Pfam" id="PF05227">
    <property type="entry name" value="CHASE3"/>
    <property type="match status" value="1"/>
</dbReference>
<dbReference type="PANTHER" id="PTHR42878:SF15">
    <property type="entry name" value="BACTERIOPHYTOCHROME"/>
    <property type="match status" value="1"/>
</dbReference>
<keyword evidence="4" id="KW-0808">Transferase</keyword>
<accession>A0A508WQ04</accession>
<keyword evidence="3" id="KW-0597">Phosphoprotein</keyword>
<dbReference type="GO" id="GO:0000156">
    <property type="term" value="F:phosphorelay response regulator activity"/>
    <property type="evidence" value="ECO:0007669"/>
    <property type="project" value="TreeGrafter"/>
</dbReference>
<dbReference type="SMART" id="SM00387">
    <property type="entry name" value="HATPase_c"/>
    <property type="match status" value="1"/>
</dbReference>
<dbReference type="SUPFAM" id="SSF55874">
    <property type="entry name" value="ATPase domain of HSP90 chaperone/DNA topoisomerase II/histidine kinase"/>
    <property type="match status" value="1"/>
</dbReference>
<evidence type="ECO:0000256" key="2">
    <source>
        <dbReference type="ARBA" id="ARBA00012438"/>
    </source>
</evidence>
<dbReference type="SUPFAM" id="SSF47384">
    <property type="entry name" value="Homodimeric domain of signal transducing histidine kinase"/>
    <property type="match status" value="1"/>
</dbReference>
<dbReference type="InterPro" id="IPR003594">
    <property type="entry name" value="HATPase_dom"/>
</dbReference>
<feature type="transmembrane region" description="Helical" evidence="7">
    <location>
        <begin position="188"/>
        <end position="211"/>
    </location>
</feature>
<proteinExistence type="predicted"/>
<keyword evidence="7" id="KW-1133">Transmembrane helix</keyword>
<keyword evidence="5 10" id="KW-0418">Kinase</keyword>
<protein>
    <recommendedName>
        <fullName evidence="2">histidine kinase</fullName>
        <ecNumber evidence="2">2.7.13.3</ecNumber>
    </recommendedName>
</protein>
<dbReference type="InterPro" id="IPR003661">
    <property type="entry name" value="HisK_dim/P_dom"/>
</dbReference>
<evidence type="ECO:0000256" key="6">
    <source>
        <dbReference type="SAM" id="Coils"/>
    </source>
</evidence>
<dbReference type="InterPro" id="IPR007891">
    <property type="entry name" value="CHASE3"/>
</dbReference>
<dbReference type="RefSeq" id="WP_028054722.1">
    <property type="nucleotide sequence ID" value="NZ_CABFNB010000018.1"/>
</dbReference>
<dbReference type="GO" id="GO:0000155">
    <property type="term" value="F:phosphorelay sensor kinase activity"/>
    <property type="evidence" value="ECO:0007669"/>
    <property type="project" value="InterPro"/>
</dbReference>
<evidence type="ECO:0000259" key="8">
    <source>
        <dbReference type="PROSITE" id="PS50109"/>
    </source>
</evidence>
<dbReference type="PROSITE" id="PS50109">
    <property type="entry name" value="HIS_KIN"/>
    <property type="match status" value="1"/>
</dbReference>
<reference evidence="10 11" key="3">
    <citation type="submission" date="2019-06" db="EMBL/GenBank/DDBJ databases">
        <authorList>
            <person name="Le Quere A."/>
            <person name="Colella S."/>
        </authorList>
    </citation>
    <scope>NUCLEOTIDE SEQUENCE [LARGE SCALE GENOMIC DNA]</scope>
    <source>
        <strain evidence="10">EmedicaeMD41</strain>
    </source>
</reference>
<reference evidence="9 12" key="2">
    <citation type="journal article" date="2018" name="FEMS Microbiol. Ecol.">
        <title>Co-invading symbiotic mutualists of Medicago polymorpha retain high ancestral diversity and contain diverse accessory genomes.</title>
        <authorList>
            <person name="Porter S.S."/>
            <person name="Faber-Hammond J.J."/>
            <person name="Friesen M.L."/>
        </authorList>
    </citation>
    <scope>NUCLEOTIDE SEQUENCE [LARGE SCALE GENOMIC DNA]</scope>
    <source>
        <strain evidence="9 12">Str16</strain>
    </source>
</reference>
<organism evidence="10 11">
    <name type="scientific">Sinorhizobium medicae</name>
    <dbReference type="NCBI Taxonomy" id="110321"/>
    <lineage>
        <taxon>Bacteria</taxon>
        <taxon>Pseudomonadati</taxon>
        <taxon>Pseudomonadota</taxon>
        <taxon>Alphaproteobacteria</taxon>
        <taxon>Hyphomicrobiales</taxon>
        <taxon>Rhizobiaceae</taxon>
        <taxon>Sinorhizobium/Ensifer group</taxon>
        <taxon>Sinorhizobium</taxon>
    </lineage>
</organism>
<dbReference type="AlphaFoldDB" id="A0A508WQ04"/>
<dbReference type="EC" id="2.7.13.3" evidence="2"/>
<evidence type="ECO:0000313" key="10">
    <source>
        <dbReference type="EMBL" id="VTZ59570.1"/>
    </source>
</evidence>
<evidence type="ECO:0000256" key="1">
    <source>
        <dbReference type="ARBA" id="ARBA00000085"/>
    </source>
</evidence>